<protein>
    <recommendedName>
        <fullName evidence="2">formate--tetrahydrofolate ligase</fullName>
        <ecNumber evidence="2">6.3.4.3</ecNumber>
    </recommendedName>
</protein>
<evidence type="ECO:0000313" key="8">
    <source>
        <dbReference type="Proteomes" id="UP000321408"/>
    </source>
</evidence>
<proteinExistence type="inferred from homology"/>
<keyword evidence="8" id="KW-1185">Reference proteome</keyword>
<keyword evidence="5" id="KW-0547">Nucleotide-binding</keyword>
<dbReference type="AlphaFoldDB" id="A0A5B9D575"/>
<dbReference type="InterPro" id="IPR027417">
    <property type="entry name" value="P-loop_NTPase"/>
</dbReference>
<dbReference type="GO" id="GO:0035999">
    <property type="term" value="P:tetrahydrofolate interconversion"/>
    <property type="evidence" value="ECO:0007669"/>
    <property type="project" value="UniProtKB-UniPathway"/>
</dbReference>
<dbReference type="Gene3D" id="3.30.1510.10">
    <property type="entry name" value="Domain 2, N(10)-formyltetrahydrofolate synthetase"/>
    <property type="match status" value="1"/>
</dbReference>
<dbReference type="FunFam" id="3.30.1510.10:FF:000001">
    <property type="entry name" value="Formate--tetrahydrofolate ligase"/>
    <property type="match status" value="1"/>
</dbReference>
<evidence type="ECO:0000256" key="2">
    <source>
        <dbReference type="ARBA" id="ARBA00012295"/>
    </source>
</evidence>
<dbReference type="UniPathway" id="UPA00193"/>
<dbReference type="InterPro" id="IPR020628">
    <property type="entry name" value="Formate_THF_ligase_CS"/>
</dbReference>
<evidence type="ECO:0000256" key="1">
    <source>
        <dbReference type="ARBA" id="ARBA00004777"/>
    </source>
</evidence>
<evidence type="ECO:0000256" key="6">
    <source>
        <dbReference type="ARBA" id="ARBA00022840"/>
    </source>
</evidence>
<evidence type="ECO:0000313" key="7">
    <source>
        <dbReference type="EMBL" id="QEE14202.1"/>
    </source>
</evidence>
<dbReference type="InterPro" id="IPR000559">
    <property type="entry name" value="Formate_THF_ligase"/>
</dbReference>
<dbReference type="EC" id="6.3.4.3" evidence="2"/>
<dbReference type="Gene3D" id="3.40.50.300">
    <property type="entry name" value="P-loop containing nucleotide triphosphate hydrolases"/>
    <property type="match status" value="1"/>
</dbReference>
<dbReference type="SUPFAM" id="SSF52540">
    <property type="entry name" value="P-loop containing nucleoside triphosphate hydrolases"/>
    <property type="match status" value="1"/>
</dbReference>
<evidence type="ECO:0000256" key="4">
    <source>
        <dbReference type="ARBA" id="ARBA00022598"/>
    </source>
</evidence>
<reference evidence="7 8" key="1">
    <citation type="journal article" date="2020" name="Nature">
        <title>Isolation of an archaeon at the prokaryote-eukaryote interface.</title>
        <authorList>
            <person name="Imachi H."/>
            <person name="Nobu M.K."/>
            <person name="Nakahara N."/>
            <person name="Morono Y."/>
            <person name="Ogawara M."/>
            <person name="Takaki Y."/>
            <person name="Takano Y."/>
            <person name="Uematsu K."/>
            <person name="Ikuta T."/>
            <person name="Ito M."/>
            <person name="Matsui Y."/>
            <person name="Miyazaki M."/>
            <person name="Murata K."/>
            <person name="Saito Y."/>
            <person name="Sakai S."/>
            <person name="Song C."/>
            <person name="Tasumi E."/>
            <person name="Yamanaka Y."/>
            <person name="Yamaguchi T."/>
            <person name="Kamagata Y."/>
            <person name="Tamaki H."/>
            <person name="Takai K."/>
        </authorList>
    </citation>
    <scope>NUCLEOTIDE SEQUENCE [LARGE SCALE GENOMIC DNA]</scope>
    <source>
        <strain evidence="7 8">MK-D1</strain>
    </source>
</reference>
<dbReference type="RefSeq" id="WP_147661168.1">
    <property type="nucleotide sequence ID" value="NZ_CP042905.2"/>
</dbReference>
<keyword evidence="4 7" id="KW-0436">Ligase</keyword>
<dbReference type="KEGG" id="psyt:DSAG12_00012"/>
<name>A0A5B9D575_9ARCH</name>
<dbReference type="GeneID" id="41328021"/>
<organism evidence="7 8">
    <name type="scientific">Promethearchaeum syntrophicum</name>
    <dbReference type="NCBI Taxonomy" id="2594042"/>
    <lineage>
        <taxon>Archaea</taxon>
        <taxon>Promethearchaeati</taxon>
        <taxon>Promethearchaeota</taxon>
        <taxon>Promethearchaeia</taxon>
        <taxon>Promethearchaeales</taxon>
        <taxon>Promethearchaeaceae</taxon>
        <taxon>Promethearchaeum</taxon>
    </lineage>
</organism>
<accession>A0A5B9D575</accession>
<reference evidence="7 8" key="2">
    <citation type="journal article" date="2024" name="Int. J. Syst. Evol. Microbiol.">
        <title>Promethearchaeum syntrophicum gen. nov., sp. nov., an anaerobic, obligately syntrophic archaeon, the first isolate of the lineage 'Asgard' archaea, and proposal of the new archaeal phylum Promethearchaeota phyl. nov. and kingdom Promethearchaeati regn. nov.</title>
        <authorList>
            <person name="Imachi H."/>
            <person name="Nobu M.K."/>
            <person name="Kato S."/>
            <person name="Takaki Y."/>
            <person name="Miyazaki M."/>
            <person name="Miyata M."/>
            <person name="Ogawara M."/>
            <person name="Saito Y."/>
            <person name="Sakai S."/>
            <person name="Tahara Y.O."/>
            <person name="Takano Y."/>
            <person name="Tasumi E."/>
            <person name="Uematsu K."/>
            <person name="Yoshimura T."/>
            <person name="Itoh T."/>
            <person name="Ohkuma M."/>
            <person name="Takai K."/>
        </authorList>
    </citation>
    <scope>NUCLEOTIDE SEQUENCE [LARGE SCALE GENOMIC DNA]</scope>
    <source>
        <strain evidence="7 8">MK-D1</strain>
    </source>
</reference>
<dbReference type="Pfam" id="PF01268">
    <property type="entry name" value="FTHFS"/>
    <property type="match status" value="1"/>
</dbReference>
<dbReference type="Gene3D" id="3.10.410.10">
    <property type="entry name" value="Formyltetrahydrofolate synthetase, domain 3"/>
    <property type="match status" value="1"/>
</dbReference>
<dbReference type="PROSITE" id="PS00721">
    <property type="entry name" value="FTHFS_1"/>
    <property type="match status" value="1"/>
</dbReference>
<dbReference type="OrthoDB" id="53075at2157"/>
<dbReference type="GO" id="GO:0005524">
    <property type="term" value="F:ATP binding"/>
    <property type="evidence" value="ECO:0007669"/>
    <property type="project" value="UniProtKB-KW"/>
</dbReference>
<dbReference type="GO" id="GO:0004329">
    <property type="term" value="F:formate-tetrahydrofolate ligase activity"/>
    <property type="evidence" value="ECO:0007669"/>
    <property type="project" value="UniProtKB-EC"/>
</dbReference>
<evidence type="ECO:0000256" key="5">
    <source>
        <dbReference type="ARBA" id="ARBA00022741"/>
    </source>
</evidence>
<evidence type="ECO:0000256" key="3">
    <source>
        <dbReference type="ARBA" id="ARBA00022563"/>
    </source>
</evidence>
<keyword evidence="6" id="KW-0067">ATP-binding</keyword>
<gene>
    <name evidence="7" type="ORF">DSAG12_00012</name>
</gene>
<dbReference type="Proteomes" id="UP000321408">
    <property type="component" value="Chromosome"/>
</dbReference>
<dbReference type="HAMAP" id="MF_01543">
    <property type="entry name" value="FTHFS"/>
    <property type="match status" value="1"/>
</dbReference>
<dbReference type="NCBIfam" id="NF010030">
    <property type="entry name" value="PRK13505.1"/>
    <property type="match status" value="1"/>
</dbReference>
<dbReference type="CDD" id="cd00477">
    <property type="entry name" value="FTHFS"/>
    <property type="match status" value="1"/>
</dbReference>
<keyword evidence="3" id="KW-0554">One-carbon metabolism</keyword>
<comment type="pathway">
    <text evidence="1">One-carbon metabolism; tetrahydrofolate interconversion.</text>
</comment>
<sequence>MKQDIEIAREAELRPIYEIAAKMGIPEEALEPYGKNKAKISLDFCFKCKKQLKPGKLILVTATSPTPAGEGKTTTSIGLTEALNRLNKQAAVCIREPSLGPVFGIKGGAAGGGYSQVVPMEDINLHFTGDLHAITSAHNSLAALMNNAIYRRKIDLDPKRILWNRVMDVNDRALRNIIVGLGGHTDGVSHQSSFDITAASELMAILCLSNNIAELKEKIGNILLGFNYAGDPVYCRDLGVEGAITVLLKDAIKPNLVQTMENNPAFVHGGPFANIAQGYNTIIAAQMALHTNDIVVTEAGFGSDLGAEKFFDLVCPYGGFTPSLTVMVTTIRALKMHGGQLLDRITLKNTETLHKGLSNLGRHLENTKKFGVDCIVALNKIMSDTDEEIQIVVDYCKELGFDIAISEVWEKGGEGGEELAKLVLRHLDEEKTDYHQLYDWNMPVEDKIRIIAKEIYRADDIELLDEAIDDIKFINKLKLDNLPICIAKTQKSFSDDPKLIGAPTGFTMKVRRVIIASGAGFLIPITGKMLRMPGLPLIPAAESIDIDYDGDVVGLF</sequence>
<dbReference type="FunFam" id="3.10.410.10:FF:000001">
    <property type="entry name" value="Putative formate--tetrahydrofolate ligase"/>
    <property type="match status" value="1"/>
</dbReference>
<dbReference type="EMBL" id="CP042905">
    <property type="protein sequence ID" value="QEE14202.1"/>
    <property type="molecule type" value="Genomic_DNA"/>
</dbReference>